<name>A0A2M9Z9J2_9LEPT</name>
<evidence type="ECO:0000313" key="8">
    <source>
        <dbReference type="EMBL" id="PJZ65070.1"/>
    </source>
</evidence>
<dbReference type="PROSITE" id="PS51257">
    <property type="entry name" value="PROKAR_LIPOPROTEIN"/>
    <property type="match status" value="1"/>
</dbReference>
<dbReference type="GO" id="GO:0006793">
    <property type="term" value="P:phosphorus metabolic process"/>
    <property type="evidence" value="ECO:0007669"/>
    <property type="project" value="UniProtKB-ARBA"/>
</dbReference>
<evidence type="ECO:0000256" key="5">
    <source>
        <dbReference type="ARBA" id="ARBA00022963"/>
    </source>
</evidence>
<dbReference type="PROSITE" id="PS50035">
    <property type="entry name" value="PLD"/>
    <property type="match status" value="2"/>
</dbReference>
<protein>
    <recommendedName>
        <fullName evidence="3">phospholipase D</fullName>
        <ecNumber evidence="3">3.1.4.4</ecNumber>
    </recommendedName>
</protein>
<dbReference type="InterPro" id="IPR051406">
    <property type="entry name" value="PLD_domain"/>
</dbReference>
<dbReference type="SMART" id="SM00155">
    <property type="entry name" value="PLDc"/>
    <property type="match status" value="2"/>
</dbReference>
<comment type="caution">
    <text evidence="8">The sequence shown here is derived from an EMBL/GenBank/DDBJ whole genome shotgun (WGS) entry which is preliminary data.</text>
</comment>
<dbReference type="Gene3D" id="3.30.870.10">
    <property type="entry name" value="Endonuclease Chain A"/>
    <property type="match status" value="2"/>
</dbReference>
<keyword evidence="6" id="KW-0443">Lipid metabolism</keyword>
<keyword evidence="5" id="KW-0442">Lipid degradation</keyword>
<evidence type="ECO:0000256" key="1">
    <source>
        <dbReference type="ARBA" id="ARBA00000798"/>
    </source>
</evidence>
<dbReference type="GO" id="GO:0016042">
    <property type="term" value="P:lipid catabolic process"/>
    <property type="evidence" value="ECO:0007669"/>
    <property type="project" value="UniProtKB-KW"/>
</dbReference>
<dbReference type="AlphaFoldDB" id="A0A2M9Z9J2"/>
<evidence type="ECO:0000256" key="4">
    <source>
        <dbReference type="ARBA" id="ARBA00022801"/>
    </source>
</evidence>
<dbReference type="GO" id="GO:0004630">
    <property type="term" value="F:phospholipase D activity"/>
    <property type="evidence" value="ECO:0007669"/>
    <property type="project" value="UniProtKB-EC"/>
</dbReference>
<evidence type="ECO:0000256" key="6">
    <source>
        <dbReference type="ARBA" id="ARBA00023098"/>
    </source>
</evidence>
<reference evidence="8 9" key="1">
    <citation type="submission" date="2017-07" db="EMBL/GenBank/DDBJ databases">
        <title>Leptospira spp. isolated from tropical soils.</title>
        <authorList>
            <person name="Thibeaux R."/>
            <person name="Iraola G."/>
            <person name="Ferres I."/>
            <person name="Bierque E."/>
            <person name="Girault D."/>
            <person name="Soupe-Gilbert M.-E."/>
            <person name="Picardeau M."/>
            <person name="Goarant C."/>
        </authorList>
    </citation>
    <scope>NUCLEOTIDE SEQUENCE [LARGE SCALE GENOMIC DNA]</scope>
    <source>
        <strain evidence="8 9">FH2-C-A2</strain>
    </source>
</reference>
<dbReference type="PANTHER" id="PTHR43856">
    <property type="entry name" value="CARDIOLIPIN HYDROLASE"/>
    <property type="match status" value="1"/>
</dbReference>
<dbReference type="Proteomes" id="UP000231912">
    <property type="component" value="Unassembled WGS sequence"/>
</dbReference>
<dbReference type="Pfam" id="PF00614">
    <property type="entry name" value="PLDc"/>
    <property type="match status" value="1"/>
</dbReference>
<keyword evidence="4" id="KW-0378">Hydrolase</keyword>
<dbReference type="Pfam" id="PF13091">
    <property type="entry name" value="PLDc_2"/>
    <property type="match status" value="1"/>
</dbReference>
<comment type="catalytic activity">
    <reaction evidence="1">
        <text>a 1,2-diacyl-sn-glycero-3-phosphocholine + H2O = a 1,2-diacyl-sn-glycero-3-phosphate + choline + H(+)</text>
        <dbReference type="Rhea" id="RHEA:14445"/>
        <dbReference type="ChEBI" id="CHEBI:15354"/>
        <dbReference type="ChEBI" id="CHEBI:15377"/>
        <dbReference type="ChEBI" id="CHEBI:15378"/>
        <dbReference type="ChEBI" id="CHEBI:57643"/>
        <dbReference type="ChEBI" id="CHEBI:58608"/>
        <dbReference type="EC" id="3.1.4.4"/>
    </reaction>
</comment>
<dbReference type="RefSeq" id="WP_100759487.1">
    <property type="nucleotide sequence ID" value="NZ_NPDT01000006.1"/>
</dbReference>
<dbReference type="GO" id="GO:0016891">
    <property type="term" value="F:RNA endonuclease activity producing 5'-phosphomonoesters, hydrolytic mechanism"/>
    <property type="evidence" value="ECO:0007669"/>
    <property type="project" value="TreeGrafter"/>
</dbReference>
<dbReference type="EC" id="3.1.4.4" evidence="3"/>
<comment type="similarity">
    <text evidence="2">Belongs to the phospholipase D family.</text>
</comment>
<dbReference type="InterPro" id="IPR025202">
    <property type="entry name" value="PLD-like_dom"/>
</dbReference>
<feature type="domain" description="PLD phosphodiesterase" evidence="7">
    <location>
        <begin position="116"/>
        <end position="143"/>
    </location>
</feature>
<dbReference type="SUPFAM" id="SSF56024">
    <property type="entry name" value="Phospholipase D/nuclease"/>
    <property type="match status" value="2"/>
</dbReference>
<evidence type="ECO:0000259" key="7">
    <source>
        <dbReference type="PROSITE" id="PS50035"/>
    </source>
</evidence>
<proteinExistence type="inferred from homology"/>
<gene>
    <name evidence="8" type="ORF">CH371_14160</name>
</gene>
<sequence>MKGIRYSLFLIFLLSCSNMESTLSFFVSDLEYPKAFFSYPGRFTPEGKKRNVREEILRIIRETEHEIYMQVYSFNDPEIESELLDAVKRGIKLEIEGEWGKDYPIGILPFLSYWKGTGLHHTKVLVSDKTHVFLGTGNFTYYGLERDLNGYIEFLLPRSQSEDFRLFLEEKYSFPVFQIGGLEFRNSPKEGFSIQNRFLDSIESSDERIDYLIFDHYDPVMSIGMAASRSGGIGGIYDRPVDPEGKILSRLGKFRIYEDGNEDRLDDPEPGKGGLLHHKSMMLDGVELLTGSYNFSASARDSNREISVRTKHDRLVTDFKSEFERILTSSSVYEEGGSAGFDSFWIDSVNRSLCRSGSSPGEALLDLGSGWFRWRNFYKWKEGESCRKISEYETVSSRYFGGKMEFPTDFWEDLGAKLYSREGRILFSSEWNANLNDFYRAIRKPAFFLRPDSILFTDSAWIFPPTADLEEISNAILPRGAWVLSRGKVPEKANVSISSGVYYLSLNLPTNAGLILLEYEDKNLYFCYKSLGYSLNWADQILYSVWEMNRERFPHWTSKQESDFFGEAGAGNRRRSNLCGIAF</sequence>
<dbReference type="EMBL" id="NPDT01000006">
    <property type="protein sequence ID" value="PJZ65070.1"/>
    <property type="molecule type" value="Genomic_DNA"/>
</dbReference>
<feature type="domain" description="PLD phosphodiesterase" evidence="7">
    <location>
        <begin position="272"/>
        <end position="299"/>
    </location>
</feature>
<accession>A0A2M9Z9J2</accession>
<evidence type="ECO:0000256" key="2">
    <source>
        <dbReference type="ARBA" id="ARBA00008664"/>
    </source>
</evidence>
<dbReference type="InterPro" id="IPR001736">
    <property type="entry name" value="PLipase_D/transphosphatidylase"/>
</dbReference>
<evidence type="ECO:0000256" key="3">
    <source>
        <dbReference type="ARBA" id="ARBA00012027"/>
    </source>
</evidence>
<evidence type="ECO:0000313" key="9">
    <source>
        <dbReference type="Proteomes" id="UP000231912"/>
    </source>
</evidence>
<dbReference type="PANTHER" id="PTHR43856:SF1">
    <property type="entry name" value="MITOCHONDRIAL CARDIOLIPIN HYDROLASE"/>
    <property type="match status" value="1"/>
</dbReference>
<organism evidence="8 9">
    <name type="scientific">Leptospira wolffii</name>
    <dbReference type="NCBI Taxonomy" id="409998"/>
    <lineage>
        <taxon>Bacteria</taxon>
        <taxon>Pseudomonadati</taxon>
        <taxon>Spirochaetota</taxon>
        <taxon>Spirochaetia</taxon>
        <taxon>Leptospirales</taxon>
        <taxon>Leptospiraceae</taxon>
        <taxon>Leptospira</taxon>
    </lineage>
</organism>